<dbReference type="SUPFAM" id="SSF52833">
    <property type="entry name" value="Thioredoxin-like"/>
    <property type="match status" value="1"/>
</dbReference>
<evidence type="ECO:0000259" key="1">
    <source>
        <dbReference type="PROSITE" id="PS51352"/>
    </source>
</evidence>
<sequence length="156" mass="17161">MKAYTMNIKTLALAGLVVVIAGGVFITNRAKTPPAPIPAYEPTPTVYGGYEAPSPESRYSVYSKHAFDAAKGKKRVYFFHAAWCPTCKAANTEFTNNLDGIPEGVIVFKTDYDTNSELKKQYGITYQHTYVLVDENGKELKKWNGGAIAELIANTK</sequence>
<protein>
    <recommendedName>
        <fullName evidence="1">Thioredoxin domain-containing protein</fullName>
    </recommendedName>
</protein>
<reference evidence="2 3" key="1">
    <citation type="journal article" date="2016" name="Nat. Commun.">
        <title>Thousands of microbial genomes shed light on interconnected biogeochemical processes in an aquifer system.</title>
        <authorList>
            <person name="Anantharaman K."/>
            <person name="Brown C.T."/>
            <person name="Hug L.A."/>
            <person name="Sharon I."/>
            <person name="Castelle C.J."/>
            <person name="Probst A.J."/>
            <person name="Thomas B.C."/>
            <person name="Singh A."/>
            <person name="Wilkins M.J."/>
            <person name="Karaoz U."/>
            <person name="Brodie E.L."/>
            <person name="Williams K.H."/>
            <person name="Hubbard S.S."/>
            <person name="Banfield J.F."/>
        </authorList>
    </citation>
    <scope>NUCLEOTIDE SEQUENCE [LARGE SCALE GENOMIC DNA]</scope>
</reference>
<dbReference type="InterPro" id="IPR013766">
    <property type="entry name" value="Thioredoxin_domain"/>
</dbReference>
<proteinExistence type="predicted"/>
<dbReference type="InterPro" id="IPR036249">
    <property type="entry name" value="Thioredoxin-like_sf"/>
</dbReference>
<dbReference type="Proteomes" id="UP000176450">
    <property type="component" value="Unassembled WGS sequence"/>
</dbReference>
<accession>A0A1F6AZL7</accession>
<dbReference type="EMBL" id="MFJX01000057">
    <property type="protein sequence ID" value="OGG29747.1"/>
    <property type="molecule type" value="Genomic_DNA"/>
</dbReference>
<dbReference type="CDD" id="cd02947">
    <property type="entry name" value="TRX_family"/>
    <property type="match status" value="1"/>
</dbReference>
<dbReference type="PROSITE" id="PS51352">
    <property type="entry name" value="THIOREDOXIN_2"/>
    <property type="match status" value="1"/>
</dbReference>
<dbReference type="AlphaFoldDB" id="A0A1F6AZL7"/>
<comment type="caution">
    <text evidence="2">The sequence shown here is derived from an EMBL/GenBank/DDBJ whole genome shotgun (WGS) entry which is preliminary data.</text>
</comment>
<feature type="domain" description="Thioredoxin" evidence="1">
    <location>
        <begin position="31"/>
        <end position="156"/>
    </location>
</feature>
<organism evidence="2 3">
    <name type="scientific">Candidatus Gottesmanbacteria bacterium RIFCSPLOWO2_01_FULL_46_9</name>
    <dbReference type="NCBI Taxonomy" id="1798394"/>
    <lineage>
        <taxon>Bacteria</taxon>
        <taxon>Candidatus Gottesmaniibacteriota</taxon>
    </lineage>
</organism>
<gene>
    <name evidence="2" type="ORF">A3A63_01485</name>
</gene>
<name>A0A1F6AZL7_9BACT</name>
<dbReference type="Pfam" id="PF00085">
    <property type="entry name" value="Thioredoxin"/>
    <property type="match status" value="1"/>
</dbReference>
<dbReference type="Gene3D" id="3.40.30.10">
    <property type="entry name" value="Glutaredoxin"/>
    <property type="match status" value="1"/>
</dbReference>
<evidence type="ECO:0000313" key="2">
    <source>
        <dbReference type="EMBL" id="OGG29747.1"/>
    </source>
</evidence>
<evidence type="ECO:0000313" key="3">
    <source>
        <dbReference type="Proteomes" id="UP000176450"/>
    </source>
</evidence>